<evidence type="ECO:0000313" key="5">
    <source>
        <dbReference type="Proteomes" id="UP001374535"/>
    </source>
</evidence>
<dbReference type="GO" id="GO:0008270">
    <property type="term" value="F:zinc ion binding"/>
    <property type="evidence" value="ECO:0007669"/>
    <property type="project" value="UniProtKB-KW"/>
</dbReference>
<dbReference type="SUPFAM" id="SSF57756">
    <property type="entry name" value="Retrovirus zinc finger-like domains"/>
    <property type="match status" value="1"/>
</dbReference>
<dbReference type="Gene3D" id="4.10.60.10">
    <property type="entry name" value="Zinc finger, CCHC-type"/>
    <property type="match status" value="1"/>
</dbReference>
<evidence type="ECO:0000256" key="2">
    <source>
        <dbReference type="SAM" id="MobiDB-lite"/>
    </source>
</evidence>
<sequence>MSPFVQSRAGRLHVEGTLMPKGGFMEVRGGIMVSGDRGGLSRIRPDSTINHIMDETDKSPDDQEEETESTERKVGFNKNMKKKARRNIECFTCHKMGHYSYECYSNKGKQSKKDQNREAYLAKEDSDLEPFILMAGFWITTTNADCEKDQVKEKRKREKEKDTINRIMHETGNSPYDQEEETESTKRKGGFNKNMKKKDRRNIECFMCHKMGHYLYDYYLNKDKQSKKDQNKEAYLEKEDSDSKPLILMVTTFF</sequence>
<dbReference type="EMBL" id="CP144690">
    <property type="protein sequence ID" value="WVY91950.1"/>
    <property type="molecule type" value="Genomic_DNA"/>
</dbReference>
<keyword evidence="1" id="KW-0862">Zinc</keyword>
<keyword evidence="1" id="KW-0479">Metal-binding</keyword>
<keyword evidence="1" id="KW-0863">Zinc-finger</keyword>
<dbReference type="GO" id="GO:0003676">
    <property type="term" value="F:nucleic acid binding"/>
    <property type="evidence" value="ECO:0007669"/>
    <property type="project" value="InterPro"/>
</dbReference>
<name>A0AAQ3MJE3_VIGMU</name>
<keyword evidence="5" id="KW-1185">Reference proteome</keyword>
<dbReference type="SMART" id="SM00343">
    <property type="entry name" value="ZnF_C2HC"/>
    <property type="match status" value="2"/>
</dbReference>
<gene>
    <name evidence="4" type="ORF">V8G54_037464</name>
</gene>
<dbReference type="InterPro" id="IPR001878">
    <property type="entry name" value="Znf_CCHC"/>
</dbReference>
<feature type="region of interest" description="Disordered" evidence="2">
    <location>
        <begin position="150"/>
        <end position="194"/>
    </location>
</feature>
<feature type="compositionally biased region" description="Basic and acidic residues" evidence="2">
    <location>
        <begin position="52"/>
        <end position="61"/>
    </location>
</feature>
<feature type="domain" description="CCHC-type" evidence="3">
    <location>
        <begin position="90"/>
        <end position="103"/>
    </location>
</feature>
<accession>A0AAQ3MJE3</accession>
<proteinExistence type="predicted"/>
<dbReference type="Proteomes" id="UP001374535">
    <property type="component" value="Chromosome 11"/>
</dbReference>
<dbReference type="InterPro" id="IPR036875">
    <property type="entry name" value="Znf_CCHC_sf"/>
</dbReference>
<evidence type="ECO:0000256" key="1">
    <source>
        <dbReference type="PROSITE-ProRule" id="PRU00047"/>
    </source>
</evidence>
<organism evidence="4 5">
    <name type="scientific">Vigna mungo</name>
    <name type="common">Black gram</name>
    <name type="synonym">Phaseolus mungo</name>
    <dbReference type="NCBI Taxonomy" id="3915"/>
    <lineage>
        <taxon>Eukaryota</taxon>
        <taxon>Viridiplantae</taxon>
        <taxon>Streptophyta</taxon>
        <taxon>Embryophyta</taxon>
        <taxon>Tracheophyta</taxon>
        <taxon>Spermatophyta</taxon>
        <taxon>Magnoliopsida</taxon>
        <taxon>eudicotyledons</taxon>
        <taxon>Gunneridae</taxon>
        <taxon>Pentapetalae</taxon>
        <taxon>rosids</taxon>
        <taxon>fabids</taxon>
        <taxon>Fabales</taxon>
        <taxon>Fabaceae</taxon>
        <taxon>Papilionoideae</taxon>
        <taxon>50 kb inversion clade</taxon>
        <taxon>NPAAA clade</taxon>
        <taxon>indigoferoid/millettioid clade</taxon>
        <taxon>Phaseoleae</taxon>
        <taxon>Vigna</taxon>
    </lineage>
</organism>
<evidence type="ECO:0000313" key="4">
    <source>
        <dbReference type="EMBL" id="WVY91950.1"/>
    </source>
</evidence>
<evidence type="ECO:0000259" key="3">
    <source>
        <dbReference type="PROSITE" id="PS50158"/>
    </source>
</evidence>
<feature type="compositionally biased region" description="Basic and acidic residues" evidence="2">
    <location>
        <begin position="159"/>
        <end position="169"/>
    </location>
</feature>
<dbReference type="AlphaFoldDB" id="A0AAQ3MJE3"/>
<feature type="region of interest" description="Disordered" evidence="2">
    <location>
        <begin position="36"/>
        <end position="74"/>
    </location>
</feature>
<dbReference type="PROSITE" id="PS50158">
    <property type="entry name" value="ZF_CCHC"/>
    <property type="match status" value="1"/>
</dbReference>
<reference evidence="4 5" key="1">
    <citation type="journal article" date="2023" name="Life. Sci Alliance">
        <title>Evolutionary insights into 3D genome organization and epigenetic landscape of Vigna mungo.</title>
        <authorList>
            <person name="Junaid A."/>
            <person name="Singh B."/>
            <person name="Bhatia S."/>
        </authorList>
    </citation>
    <scope>NUCLEOTIDE SEQUENCE [LARGE SCALE GENOMIC DNA]</scope>
    <source>
        <strain evidence="4">Urdbean</strain>
    </source>
</reference>
<protein>
    <recommendedName>
        <fullName evidence="3">CCHC-type domain-containing protein</fullName>
    </recommendedName>
</protein>